<evidence type="ECO:0000313" key="1">
    <source>
        <dbReference type="EMBL" id="KAK4824925.1"/>
    </source>
</evidence>
<dbReference type="GO" id="GO:0061343">
    <property type="term" value="P:cell adhesion involved in heart morphogenesis"/>
    <property type="evidence" value="ECO:0007669"/>
    <property type="project" value="TreeGrafter"/>
</dbReference>
<organism evidence="1 2">
    <name type="scientific">Mycteria americana</name>
    <name type="common">Wood stork</name>
    <dbReference type="NCBI Taxonomy" id="33587"/>
    <lineage>
        <taxon>Eukaryota</taxon>
        <taxon>Metazoa</taxon>
        <taxon>Chordata</taxon>
        <taxon>Craniata</taxon>
        <taxon>Vertebrata</taxon>
        <taxon>Euteleostomi</taxon>
        <taxon>Archelosauria</taxon>
        <taxon>Archosauria</taxon>
        <taxon>Dinosauria</taxon>
        <taxon>Saurischia</taxon>
        <taxon>Theropoda</taxon>
        <taxon>Coelurosauria</taxon>
        <taxon>Aves</taxon>
        <taxon>Neognathae</taxon>
        <taxon>Neoaves</taxon>
        <taxon>Aequornithes</taxon>
        <taxon>Ciconiiformes</taxon>
        <taxon>Ciconiidae</taxon>
        <taxon>Mycteria</taxon>
    </lineage>
</organism>
<dbReference type="GO" id="GO:0007508">
    <property type="term" value="P:larval heart development"/>
    <property type="evidence" value="ECO:0007669"/>
    <property type="project" value="TreeGrafter"/>
</dbReference>
<dbReference type="EMBL" id="JAUNZN010000003">
    <property type="protein sequence ID" value="KAK4824925.1"/>
    <property type="molecule type" value="Genomic_DNA"/>
</dbReference>
<keyword evidence="2" id="KW-1185">Reference proteome</keyword>
<dbReference type="AlphaFoldDB" id="A0AAN7NFA6"/>
<protein>
    <recommendedName>
        <fullName evidence="3">Reverse transcriptase domain-containing protein</fullName>
    </recommendedName>
</protein>
<evidence type="ECO:0000313" key="2">
    <source>
        <dbReference type="Proteomes" id="UP001333110"/>
    </source>
</evidence>
<evidence type="ECO:0008006" key="3">
    <source>
        <dbReference type="Google" id="ProtNLM"/>
    </source>
</evidence>
<gene>
    <name evidence="1" type="ORF">QYF61_021545</name>
</gene>
<comment type="caution">
    <text evidence="1">The sequence shown here is derived from an EMBL/GenBank/DDBJ whole genome shotgun (WGS) entry which is preliminary data.</text>
</comment>
<dbReference type="GO" id="GO:0031012">
    <property type="term" value="C:extracellular matrix"/>
    <property type="evidence" value="ECO:0007669"/>
    <property type="project" value="TreeGrafter"/>
</dbReference>
<accession>A0AAN7NFA6</accession>
<dbReference type="Proteomes" id="UP001333110">
    <property type="component" value="Unassembled WGS sequence"/>
</dbReference>
<name>A0AAN7NFA6_MYCAM</name>
<proteinExistence type="predicted"/>
<dbReference type="PANTHER" id="PTHR33395">
    <property type="entry name" value="TRANSCRIPTASE, PUTATIVE-RELATED-RELATED"/>
    <property type="match status" value="1"/>
</dbReference>
<dbReference type="PANTHER" id="PTHR33395:SF22">
    <property type="entry name" value="REVERSE TRANSCRIPTASE DOMAIN-CONTAINING PROTEIN"/>
    <property type="match status" value="1"/>
</dbReference>
<sequence length="367" mass="41452">MGASQGVGTLGSVTKCCRTREVLVDFEKEHKRWSRGTTVSLGYELLTHEFAEVLCERSCSSTEKACLRKETGTERNLPQEPACRVEEDQEEIDEAVLRQLQEASCSQALVLMGNFNHPDICWRDNTAGHMQSRRFQECIDDNFLTQVIKEPTGEVALLDLILTKKKGLVGDVKVRDNVGGNDQEMMDFRIPRGKSKTNSRITTLGFRRADFDLFRDLCGRITWDVVLERREAFSTVYHNILIDKLMKYEWRGRIVISSTKFSWRPVSSGVCQGSTLGPGSFKIFINNLDDGAECTLSKFVDDTELGGVVDRPDVCALQWGLYHVPEQVVPVIKRDLDRLEKWTDCLESSLGENDLGVLVNTKLTTSQ</sequence>
<reference evidence="1 2" key="1">
    <citation type="journal article" date="2023" name="J. Hered.">
        <title>Chromosome-level genome of the wood stork (Mycteria americana) provides insight into avian chromosome evolution.</title>
        <authorList>
            <person name="Flamio R. Jr."/>
            <person name="Ramstad K.M."/>
        </authorList>
    </citation>
    <scope>NUCLEOTIDE SEQUENCE [LARGE SCALE GENOMIC DNA]</scope>
    <source>
        <strain evidence="1">JAX WOST 10</strain>
    </source>
</reference>